<comment type="caution">
    <text evidence="1">The sequence shown here is derived from an EMBL/GenBank/DDBJ whole genome shotgun (WGS) entry which is preliminary data.</text>
</comment>
<evidence type="ECO:0000313" key="1">
    <source>
        <dbReference type="EMBL" id="PCI93420.1"/>
    </source>
</evidence>
<organism evidence="1 2">
    <name type="scientific">Aerophobetes bacterium</name>
    <dbReference type="NCBI Taxonomy" id="2030807"/>
    <lineage>
        <taxon>Bacteria</taxon>
        <taxon>Candidatus Aerophobota</taxon>
    </lineage>
</organism>
<reference evidence="2" key="1">
    <citation type="submission" date="2017-08" db="EMBL/GenBank/DDBJ databases">
        <title>A dynamic microbial community with high functional redundancy inhabits the cold, oxic subseafloor aquifer.</title>
        <authorList>
            <person name="Tully B.J."/>
            <person name="Wheat C.G."/>
            <person name="Glazer B.T."/>
            <person name="Huber J.A."/>
        </authorList>
    </citation>
    <scope>NUCLEOTIDE SEQUENCE [LARGE SCALE GENOMIC DNA]</scope>
</reference>
<dbReference type="EMBL" id="NVUU01000062">
    <property type="protein sequence ID" value="PCI93420.1"/>
    <property type="molecule type" value="Genomic_DNA"/>
</dbReference>
<proteinExistence type="predicted"/>
<accession>A0A2A4YFM5</accession>
<gene>
    <name evidence="1" type="ORF">COB11_05360</name>
</gene>
<protein>
    <submittedName>
        <fullName evidence="1">Uncharacterized protein</fullName>
    </submittedName>
</protein>
<name>A0A2A4YFM5_UNCAE</name>
<sequence length="83" mass="10019">MYLFYKTFARKKNGLRSKRTLHCIVGKKRTRKYFLLHILNLWFCLKSMTPSSRRAFFNVLSIRQCTQKIAPFFHLGRLGKRLH</sequence>
<dbReference type="AlphaFoldDB" id="A0A2A4YFM5"/>
<evidence type="ECO:0000313" key="2">
    <source>
        <dbReference type="Proteomes" id="UP000217838"/>
    </source>
</evidence>
<dbReference type="Proteomes" id="UP000217838">
    <property type="component" value="Unassembled WGS sequence"/>
</dbReference>